<name>A0A1S2QNX1_9ACTN</name>
<dbReference type="EMBL" id="MLYO01000009">
    <property type="protein sequence ID" value="OIK07862.1"/>
    <property type="molecule type" value="Genomic_DNA"/>
</dbReference>
<evidence type="ECO:0000256" key="1">
    <source>
        <dbReference type="SAM" id="Phobius"/>
    </source>
</evidence>
<reference evidence="2 3" key="1">
    <citation type="submission" date="2016-10" db="EMBL/GenBank/DDBJ databases">
        <title>Genome sequence of Streptomyces sp. MUSC 1.</title>
        <authorList>
            <person name="Lee L.-H."/>
            <person name="Ser H.-L."/>
            <person name="Law J.W.-F."/>
        </authorList>
    </citation>
    <scope>NUCLEOTIDE SEQUENCE [LARGE SCALE GENOMIC DNA]</scope>
    <source>
        <strain evidence="2 3">MUSC 1</strain>
    </source>
</reference>
<organism evidence="2 3">
    <name type="scientific">Streptomyces monashensis</name>
    <dbReference type="NCBI Taxonomy" id="1678012"/>
    <lineage>
        <taxon>Bacteria</taxon>
        <taxon>Bacillati</taxon>
        <taxon>Actinomycetota</taxon>
        <taxon>Actinomycetes</taxon>
        <taxon>Kitasatosporales</taxon>
        <taxon>Streptomycetaceae</taxon>
        <taxon>Streptomyces</taxon>
    </lineage>
</organism>
<feature type="transmembrane region" description="Helical" evidence="1">
    <location>
        <begin position="20"/>
        <end position="45"/>
    </location>
</feature>
<comment type="caution">
    <text evidence="2">The sequence shown here is derived from an EMBL/GenBank/DDBJ whole genome shotgun (WGS) entry which is preliminary data.</text>
</comment>
<dbReference type="AlphaFoldDB" id="A0A1S2QNX1"/>
<accession>A0A1S2QNX1</accession>
<proteinExistence type="predicted"/>
<evidence type="ECO:0000313" key="3">
    <source>
        <dbReference type="Proteomes" id="UP000179642"/>
    </source>
</evidence>
<dbReference type="Proteomes" id="UP000179642">
    <property type="component" value="Unassembled WGS sequence"/>
</dbReference>
<sequence length="79" mass="8177">MVRMLVAQWMPRNGEHTGPISTGPAVVLLVIGGLVIVTTGAVAALSRRQRSSGGPTGWLFGLGMSMCVLGGFALLIRNA</sequence>
<keyword evidence="3" id="KW-1185">Reference proteome</keyword>
<feature type="transmembrane region" description="Helical" evidence="1">
    <location>
        <begin position="57"/>
        <end position="76"/>
    </location>
</feature>
<keyword evidence="1" id="KW-0472">Membrane</keyword>
<keyword evidence="1" id="KW-1133">Transmembrane helix</keyword>
<keyword evidence="1" id="KW-0812">Transmembrane</keyword>
<gene>
    <name evidence="2" type="ORF">BIV23_02565</name>
</gene>
<evidence type="ECO:0000313" key="2">
    <source>
        <dbReference type="EMBL" id="OIK07862.1"/>
    </source>
</evidence>
<protein>
    <submittedName>
        <fullName evidence="2">Uncharacterized protein</fullName>
    </submittedName>
</protein>